<dbReference type="Proteomes" id="UP000502508">
    <property type="component" value="Chromosome"/>
</dbReference>
<organism evidence="2 3">
    <name type="scientific">Phytohabitans flavus</name>
    <dbReference type="NCBI Taxonomy" id="1076124"/>
    <lineage>
        <taxon>Bacteria</taxon>
        <taxon>Bacillati</taxon>
        <taxon>Actinomycetota</taxon>
        <taxon>Actinomycetes</taxon>
        <taxon>Micromonosporales</taxon>
        <taxon>Micromonosporaceae</taxon>
    </lineage>
</organism>
<feature type="region of interest" description="Disordered" evidence="1">
    <location>
        <begin position="680"/>
        <end position="730"/>
    </location>
</feature>
<feature type="compositionally biased region" description="Polar residues" evidence="1">
    <location>
        <begin position="692"/>
        <end position="702"/>
    </location>
</feature>
<evidence type="ECO:0000313" key="3">
    <source>
        <dbReference type="Proteomes" id="UP000502508"/>
    </source>
</evidence>
<gene>
    <name evidence="2" type="ORF">Pflav_056370</name>
</gene>
<sequence>MQCWGNPAAMDFRETCAFGMDLDKPTLIGAGGTESSAEAGRRSIFKGDGVVYPVRDPDETPTKTGVREDARMVPFKSVTGESSRDGSAAEPFGKVPDPSLGTRDELDYDVMTRYFSKDSTNEYPYALTAADGTGRATFEVQNDRLSPNLGCGAQYRAPDGVLGPRPCSLVIVPRGFHNPYNGDDVDATEKAVHGSPFTPALWKHRIVVPLDFAPVEGGCSLDKAERRTAGTEAVAEAVTSWQPVLCAGNGPIFGYSAISDFEAATQVTSPLEGAPGLVYSGDPVVSSNPPVVHAPVTLASTVVAINIDYNIINPLDVSGQPPPEEIQRLHGLALTDLKLTPRLLAKLLTQSYPRDGIPGENPDQTAGNPNSIRYDPEFLTLNPVFKDWPRSETATLAGLMVAVGSSTAAREVWQWILSDPEAKAWIQGKKPDENGMWVNPAYKDLFASAPETFPKADPDCYKERRFVPIQGVDVDFLLCALDQWPYMGSMSEAALQTLRAQTKGKGVPLLPLLPPAQDLTECCRFSDLPRKSAGSRFIMSVTDSASAAKYGLFTAQLCKPKRDAAGTLLPPDDCRTATREGMSAAAATAVASQVDGVKVVDPVKAWATPGAYPLTSVTYAIADTSEAADARREYAKLLRYAAGSGQDPGEAWGQLPQGYVPLPASFREQTMIAASQLENWVNPTSPPADNGSGPSETPTPSGVPSEGATPSPVPRHPVPHHRRPLRRNRNRRWVVHWGSSGSC</sequence>
<reference evidence="2 3" key="2">
    <citation type="submission" date="2020-03" db="EMBL/GenBank/DDBJ databases">
        <authorList>
            <person name="Ichikawa N."/>
            <person name="Kimura A."/>
            <person name="Kitahashi Y."/>
            <person name="Uohara A."/>
        </authorList>
    </citation>
    <scope>NUCLEOTIDE SEQUENCE [LARGE SCALE GENOMIC DNA]</scope>
    <source>
        <strain evidence="2 3">NBRC 107702</strain>
    </source>
</reference>
<evidence type="ECO:0000313" key="2">
    <source>
        <dbReference type="EMBL" id="BCB79227.1"/>
    </source>
</evidence>
<proteinExistence type="predicted"/>
<dbReference type="SUPFAM" id="SSF53850">
    <property type="entry name" value="Periplasmic binding protein-like II"/>
    <property type="match status" value="1"/>
</dbReference>
<protein>
    <submittedName>
        <fullName evidence="2">Uncharacterized protein</fullName>
    </submittedName>
</protein>
<dbReference type="KEGG" id="pfla:Pflav_056370"/>
<dbReference type="EMBL" id="AP022870">
    <property type="protein sequence ID" value="BCB79227.1"/>
    <property type="molecule type" value="Genomic_DNA"/>
</dbReference>
<reference evidence="2 3" key="1">
    <citation type="submission" date="2020-03" db="EMBL/GenBank/DDBJ databases">
        <title>Whole genome shotgun sequence of Phytohabitans flavus NBRC 107702.</title>
        <authorList>
            <person name="Komaki H."/>
            <person name="Tamura T."/>
        </authorList>
    </citation>
    <scope>NUCLEOTIDE SEQUENCE [LARGE SCALE GENOMIC DNA]</scope>
    <source>
        <strain evidence="2 3">NBRC 107702</strain>
    </source>
</reference>
<feature type="region of interest" description="Disordered" evidence="1">
    <location>
        <begin position="77"/>
        <end position="103"/>
    </location>
</feature>
<feature type="compositionally biased region" description="Basic residues" evidence="1">
    <location>
        <begin position="717"/>
        <end position="730"/>
    </location>
</feature>
<dbReference type="AlphaFoldDB" id="A0A6F8XZI9"/>
<accession>A0A6F8XZI9</accession>
<evidence type="ECO:0000256" key="1">
    <source>
        <dbReference type="SAM" id="MobiDB-lite"/>
    </source>
</evidence>
<dbReference type="Gene3D" id="3.40.190.10">
    <property type="entry name" value="Periplasmic binding protein-like II"/>
    <property type="match status" value="1"/>
</dbReference>
<name>A0A6F8XZI9_9ACTN</name>
<keyword evidence="3" id="KW-1185">Reference proteome</keyword>
<dbReference type="RefSeq" id="WP_173039108.1">
    <property type="nucleotide sequence ID" value="NZ_AP022870.1"/>
</dbReference>